<protein>
    <submittedName>
        <fullName evidence="2">Uncharacterized protein</fullName>
    </submittedName>
</protein>
<dbReference type="KEGG" id="pau:PA14_53600"/>
<proteinExistence type="predicted"/>
<accession>A0A0H2Z609</accession>
<dbReference type="BioCyc" id="PAER208963:G1G74-4514-MONOMER"/>
<keyword evidence="1" id="KW-1133">Transmembrane helix</keyword>
<feature type="transmembrane region" description="Helical" evidence="1">
    <location>
        <begin position="62"/>
        <end position="85"/>
    </location>
</feature>
<feature type="transmembrane region" description="Helical" evidence="1">
    <location>
        <begin position="105"/>
        <end position="129"/>
    </location>
</feature>
<dbReference type="PROSITE" id="PS51257">
    <property type="entry name" value="PROKAR_LIPOPROTEIN"/>
    <property type="match status" value="1"/>
</dbReference>
<keyword evidence="1" id="KW-0472">Membrane</keyword>
<dbReference type="HOGENOM" id="CLU_1353645_0_0_6"/>
<keyword evidence="1" id="KW-0812">Transmembrane</keyword>
<evidence type="ECO:0000313" key="3">
    <source>
        <dbReference type="Proteomes" id="UP000000653"/>
    </source>
</evidence>
<dbReference type="RefSeq" id="WP_003140879.1">
    <property type="nucleotide sequence ID" value="NC_008463.1"/>
</dbReference>
<evidence type="ECO:0000313" key="2">
    <source>
        <dbReference type="EMBL" id="ABJ09981.1"/>
    </source>
</evidence>
<sequence>MKIIEPLSSALLVTGCVYASGIAQNSAFMRVFGVNPIFSQPAIDKIFYDGGIITFEIFSTHLIVAAIGLISLLSFIIFISVAISIKKHTNVSSEFLEIAEKIECLVVPFGKISGLCILTYLIVLTLLSYNKAKVDGEEIALSFVHTCHKVVIEKGKERVDGCAFNKDRDSIWYYTLDGGEPKANAKPLSEIDRIIYLDPETQ</sequence>
<gene>
    <name evidence="2" type="ordered locus">PA14_53600</name>
</gene>
<organism evidence="2 3">
    <name type="scientific">Pseudomonas aeruginosa (strain UCBPP-PA14)</name>
    <dbReference type="NCBI Taxonomy" id="208963"/>
    <lineage>
        <taxon>Bacteria</taxon>
        <taxon>Pseudomonadati</taxon>
        <taxon>Pseudomonadota</taxon>
        <taxon>Gammaproteobacteria</taxon>
        <taxon>Pseudomonadales</taxon>
        <taxon>Pseudomonadaceae</taxon>
        <taxon>Pseudomonas</taxon>
    </lineage>
</organism>
<dbReference type="EMBL" id="CP000438">
    <property type="protein sequence ID" value="ABJ09981.1"/>
    <property type="molecule type" value="Genomic_DNA"/>
</dbReference>
<evidence type="ECO:0000256" key="1">
    <source>
        <dbReference type="SAM" id="Phobius"/>
    </source>
</evidence>
<dbReference type="AlphaFoldDB" id="A0A0H2Z609"/>
<reference evidence="2 3" key="1">
    <citation type="journal article" date="2006" name="Genome Biol.">
        <title>Genomic analysis reveals that Pseudomonas aeruginosa virulence is combinatorial.</title>
        <authorList>
            <person name="Lee D.G."/>
            <person name="Urbach J.M."/>
            <person name="Wu G."/>
            <person name="Liberati N.T."/>
            <person name="Feinbaum R.L."/>
            <person name="Miyata S."/>
            <person name="Diggins L.T."/>
            <person name="He J."/>
            <person name="Saucier M."/>
            <person name="Deziel E."/>
            <person name="Friedman L."/>
            <person name="Li L."/>
            <person name="Grills G."/>
            <person name="Montgomery K."/>
            <person name="Kucherlapati R."/>
            <person name="Rahme L.G."/>
            <person name="Ausubel F.M."/>
        </authorList>
    </citation>
    <scope>NUCLEOTIDE SEQUENCE [LARGE SCALE GENOMIC DNA]</scope>
    <source>
        <strain evidence="2 3">UCBPP-PA14</strain>
    </source>
</reference>
<dbReference type="Proteomes" id="UP000000653">
    <property type="component" value="Chromosome"/>
</dbReference>
<name>A0A0H2Z609_PSEAB</name>